<dbReference type="EMBL" id="HE573025">
    <property type="protein sequence ID" value="CCC50780.1"/>
    <property type="molecule type" value="Genomic_DNA"/>
</dbReference>
<evidence type="ECO:0000256" key="1">
    <source>
        <dbReference type="SAM" id="Phobius"/>
    </source>
</evidence>
<reference evidence="2" key="1">
    <citation type="journal article" date="2012" name="Proc. Natl. Acad. Sci. U.S.A.">
        <title>Antigenic diversity is generated by distinct evolutionary mechanisms in African trypanosome species.</title>
        <authorList>
            <person name="Jackson A.P."/>
            <person name="Berry A."/>
            <person name="Aslett M."/>
            <person name="Allison H.C."/>
            <person name="Burton P."/>
            <person name="Vavrova-Anderson J."/>
            <person name="Brown R."/>
            <person name="Browne H."/>
            <person name="Corton N."/>
            <person name="Hauser H."/>
            <person name="Gamble J."/>
            <person name="Gilderthorp R."/>
            <person name="Marcello L."/>
            <person name="McQuillan J."/>
            <person name="Otto T.D."/>
            <person name="Quail M.A."/>
            <person name="Sanders M.J."/>
            <person name="van Tonder A."/>
            <person name="Ginger M.L."/>
            <person name="Field M.C."/>
            <person name="Barry J.D."/>
            <person name="Hertz-Fowler C."/>
            <person name="Berriman M."/>
        </authorList>
    </citation>
    <scope>NUCLEOTIDE SEQUENCE</scope>
    <source>
        <strain evidence="2">Y486</strain>
    </source>
</reference>
<proteinExistence type="predicted"/>
<protein>
    <submittedName>
        <fullName evidence="2">Uncharacterized protein</fullName>
    </submittedName>
</protein>
<accession>G0U3C4</accession>
<dbReference type="AlphaFoldDB" id="G0U3C4"/>
<keyword evidence="1" id="KW-0472">Membrane</keyword>
<name>G0U3C4_TRYVY</name>
<dbReference type="VEuPathDB" id="TriTrypDB:TvY486_0906010"/>
<keyword evidence="1" id="KW-0812">Transmembrane</keyword>
<organism evidence="2">
    <name type="scientific">Trypanosoma vivax (strain Y486)</name>
    <dbReference type="NCBI Taxonomy" id="1055687"/>
    <lineage>
        <taxon>Eukaryota</taxon>
        <taxon>Discoba</taxon>
        <taxon>Euglenozoa</taxon>
        <taxon>Kinetoplastea</taxon>
        <taxon>Metakinetoplastina</taxon>
        <taxon>Trypanosomatida</taxon>
        <taxon>Trypanosomatidae</taxon>
        <taxon>Trypanosoma</taxon>
        <taxon>Duttonella</taxon>
    </lineage>
</organism>
<gene>
    <name evidence="2" type="ORF">TVY486_0906010</name>
</gene>
<feature type="transmembrane region" description="Helical" evidence="1">
    <location>
        <begin position="6"/>
        <end position="27"/>
    </location>
</feature>
<sequence length="544" mass="59882">MQRGSFLIITPPRVIVAAMGCWLLLAYQKWRRLPLFQSKKEASKYGEGNVRRVLSESALSLLPVRVLVDRLSPGWSAQPPIFCPPHLAIVPLQQATRIANSCRLIEGDCFVTCEGPIASLLWSDPEETDVSSFLLEYMRCTPYMVPIANSGAVIMTLHDAGFVCDTTCFSHVVVDEHEQVAVALGRNGPYVLALVAMPYLSSPPAQSDHDTDEEHNFPLTVSHFTPSDLQCLLKACLPVPVADGVLLPGTPSGSQKGCLRITCSDGDCSLTFVAQLPLVVRCAENGENFLFALEGIPLPGGLIVLDSTTVQSIANGTAIDDLFPRKCHKHPPVSSLFRLIYMERRAHDNGDSTTHVSCTHGSEPNFQVVDLPTKAGDVSVVCCHPNIGIHFPISTRNGVVHEPVLTDDLILMYYPLGDEKSFKPSQVFEGSSAAPPLFTVRRLATLPSTWETSPGTEEALIHNVRIHFTDWAREKIPSTVCDISGFRCVQLSEEKEGRFCRTYVVPMGGALTVLRWETQTRELEMHLPLLYSFLDTLHLENPQV</sequence>
<keyword evidence="1" id="KW-1133">Transmembrane helix</keyword>
<evidence type="ECO:0000313" key="2">
    <source>
        <dbReference type="EMBL" id="CCC50780.1"/>
    </source>
</evidence>